<sequence>MASGFLLWISSLALILFLFSAAVASLPASPFLPSGQVPDARIAGVREELGNGEKPEIAPAVVRAVNSERAREWTVNEGNMPASEEFVFRRLVDVQRVQEEGGVANHIAYTIAVVGGTLDVVVHRLDATIDGLNWNYVDSTA</sequence>
<feature type="chain" id="PRO_5014120743" description="Cysteine proteinase inhibitor" evidence="1">
    <location>
        <begin position="25"/>
        <end position="141"/>
    </location>
</feature>
<keyword evidence="1" id="KW-0732">Signal</keyword>
<dbReference type="AlphaFoldDB" id="A0A2I0A3X7"/>
<protein>
    <recommendedName>
        <fullName evidence="4">Cysteine proteinase inhibitor</fullName>
    </recommendedName>
</protein>
<evidence type="ECO:0000313" key="3">
    <source>
        <dbReference type="Proteomes" id="UP000236161"/>
    </source>
</evidence>
<feature type="signal peptide" evidence="1">
    <location>
        <begin position="1"/>
        <end position="24"/>
    </location>
</feature>
<proteinExistence type="predicted"/>
<evidence type="ECO:0000313" key="2">
    <source>
        <dbReference type="EMBL" id="PKA50236.1"/>
    </source>
</evidence>
<gene>
    <name evidence="2" type="ORF">AXF42_Ash017830</name>
</gene>
<accession>A0A2I0A3X7</accession>
<evidence type="ECO:0008006" key="4">
    <source>
        <dbReference type="Google" id="ProtNLM"/>
    </source>
</evidence>
<evidence type="ECO:0000256" key="1">
    <source>
        <dbReference type="SAM" id="SignalP"/>
    </source>
</evidence>
<dbReference type="Proteomes" id="UP000236161">
    <property type="component" value="Unassembled WGS sequence"/>
</dbReference>
<reference evidence="2 3" key="1">
    <citation type="journal article" date="2017" name="Nature">
        <title>The Apostasia genome and the evolution of orchids.</title>
        <authorList>
            <person name="Zhang G.Q."/>
            <person name="Liu K.W."/>
            <person name="Li Z."/>
            <person name="Lohaus R."/>
            <person name="Hsiao Y.Y."/>
            <person name="Niu S.C."/>
            <person name="Wang J.Y."/>
            <person name="Lin Y.C."/>
            <person name="Xu Q."/>
            <person name="Chen L.J."/>
            <person name="Yoshida K."/>
            <person name="Fujiwara S."/>
            <person name="Wang Z.W."/>
            <person name="Zhang Y.Q."/>
            <person name="Mitsuda N."/>
            <person name="Wang M."/>
            <person name="Liu G.H."/>
            <person name="Pecoraro L."/>
            <person name="Huang H.X."/>
            <person name="Xiao X.J."/>
            <person name="Lin M."/>
            <person name="Wu X.Y."/>
            <person name="Wu W.L."/>
            <person name="Chen Y.Y."/>
            <person name="Chang S.B."/>
            <person name="Sakamoto S."/>
            <person name="Ohme-Takagi M."/>
            <person name="Yagi M."/>
            <person name="Zeng S.J."/>
            <person name="Shen C.Y."/>
            <person name="Yeh C.M."/>
            <person name="Luo Y.B."/>
            <person name="Tsai W.C."/>
            <person name="Van de Peer Y."/>
            <person name="Liu Z.J."/>
        </authorList>
    </citation>
    <scope>NUCLEOTIDE SEQUENCE [LARGE SCALE GENOMIC DNA]</scope>
    <source>
        <strain evidence="3">cv. Shenzhen</strain>
        <tissue evidence="2">Stem</tissue>
    </source>
</reference>
<dbReference type="EMBL" id="KZ452027">
    <property type="protein sequence ID" value="PKA50236.1"/>
    <property type="molecule type" value="Genomic_DNA"/>
</dbReference>
<keyword evidence="3" id="KW-1185">Reference proteome</keyword>
<name>A0A2I0A3X7_9ASPA</name>
<organism evidence="2 3">
    <name type="scientific">Apostasia shenzhenica</name>
    <dbReference type="NCBI Taxonomy" id="1088818"/>
    <lineage>
        <taxon>Eukaryota</taxon>
        <taxon>Viridiplantae</taxon>
        <taxon>Streptophyta</taxon>
        <taxon>Embryophyta</taxon>
        <taxon>Tracheophyta</taxon>
        <taxon>Spermatophyta</taxon>
        <taxon>Magnoliopsida</taxon>
        <taxon>Liliopsida</taxon>
        <taxon>Asparagales</taxon>
        <taxon>Orchidaceae</taxon>
        <taxon>Apostasioideae</taxon>
        <taxon>Apostasia</taxon>
    </lineage>
</organism>